<reference evidence="2 3" key="1">
    <citation type="journal article" date="2019" name="Int. J. Syst. Evol. Microbiol.">
        <title>The Global Catalogue of Microorganisms (GCM) 10K type strain sequencing project: providing services to taxonomists for standard genome sequencing and annotation.</title>
        <authorList>
            <consortium name="The Broad Institute Genomics Platform"/>
            <consortium name="The Broad Institute Genome Sequencing Center for Infectious Disease"/>
            <person name="Wu L."/>
            <person name="Ma J."/>
        </authorList>
    </citation>
    <scope>NUCLEOTIDE SEQUENCE [LARGE SCALE GENOMIC DNA]</scope>
    <source>
        <strain evidence="2 3">JCM 14326</strain>
    </source>
</reference>
<protein>
    <submittedName>
        <fullName evidence="2">Uncharacterized protein</fullName>
    </submittedName>
</protein>
<dbReference type="Proteomes" id="UP001501094">
    <property type="component" value="Unassembled WGS sequence"/>
</dbReference>
<comment type="caution">
    <text evidence="2">The sequence shown here is derived from an EMBL/GenBank/DDBJ whole genome shotgun (WGS) entry which is preliminary data.</text>
</comment>
<evidence type="ECO:0000313" key="2">
    <source>
        <dbReference type="EMBL" id="GAA1874231.1"/>
    </source>
</evidence>
<organism evidence="2 3">
    <name type="scientific">Myceligenerans crystallogenes</name>
    <dbReference type="NCBI Taxonomy" id="316335"/>
    <lineage>
        <taxon>Bacteria</taxon>
        <taxon>Bacillati</taxon>
        <taxon>Actinomycetota</taxon>
        <taxon>Actinomycetes</taxon>
        <taxon>Micrococcales</taxon>
        <taxon>Promicromonosporaceae</taxon>
        <taxon>Myceligenerans</taxon>
    </lineage>
</organism>
<feature type="region of interest" description="Disordered" evidence="1">
    <location>
        <begin position="1"/>
        <end position="21"/>
    </location>
</feature>
<dbReference type="RefSeq" id="WP_344105925.1">
    <property type="nucleotide sequence ID" value="NZ_BAAANL010000009.1"/>
</dbReference>
<evidence type="ECO:0000256" key="1">
    <source>
        <dbReference type="SAM" id="MobiDB-lite"/>
    </source>
</evidence>
<keyword evidence="3" id="KW-1185">Reference proteome</keyword>
<proteinExistence type="predicted"/>
<sequence length="311" mass="31006">MPSEISKDVGVQVTGPTGTERGAVGVAKEIRPGQTGPEAVIEVSGPRHGWPAACSVVSAGDAAVRAMVDGQIAGVVEGLRRRSRAGVSVVDVHEQFSVPISIAATGALVGLDGGALVGVDGDLLDAVQSADGTSAWSGAWAAGLAWAVAELVDRSVHRPRGHDLTDALLQAGEDRGPGGRARLIATIGCVAVAACATAVDVTDQTVAAVLDGSVRLDALGDDQVRWTDVREQAAGPVGACVPAHGASHACGTHSLLAATCAVLVAQRAPLLLLEAFPDMVPVSAAGAALLARPAGDGGGHLIVHLTGHPAP</sequence>
<dbReference type="EMBL" id="BAAANL010000009">
    <property type="protein sequence ID" value="GAA1874231.1"/>
    <property type="molecule type" value="Genomic_DNA"/>
</dbReference>
<evidence type="ECO:0000313" key="3">
    <source>
        <dbReference type="Proteomes" id="UP001501094"/>
    </source>
</evidence>
<name>A0ABN2NL91_9MICO</name>
<accession>A0ABN2NL91</accession>
<gene>
    <name evidence="2" type="ORF">GCM10009751_37210</name>
</gene>